<evidence type="ECO:0000256" key="12">
    <source>
        <dbReference type="ARBA" id="ARBA00048431"/>
    </source>
</evidence>
<keyword evidence="7" id="KW-0560">Oxidoreductase</keyword>
<dbReference type="GO" id="GO:0005507">
    <property type="term" value="F:copper ion binding"/>
    <property type="evidence" value="ECO:0007669"/>
    <property type="project" value="InterPro"/>
</dbReference>
<dbReference type="AlphaFoldDB" id="A0AAN7P1L4"/>
<feature type="binding site" evidence="13">
    <location>
        <position position="73"/>
    </location>
    <ligand>
        <name>Cu(2+)</name>
        <dbReference type="ChEBI" id="CHEBI:29036"/>
        <label>1</label>
        <note>catalytic</note>
    </ligand>
</feature>
<evidence type="ECO:0000256" key="7">
    <source>
        <dbReference type="ARBA" id="ARBA00023002"/>
    </source>
</evidence>
<dbReference type="EMBL" id="JARPUR010000008">
    <property type="protein sequence ID" value="KAK4872211.1"/>
    <property type="molecule type" value="Genomic_DNA"/>
</dbReference>
<feature type="domain" description="Copper type II ascorbate-dependent monooxygenase N-terminal" evidence="16">
    <location>
        <begin position="31"/>
        <end position="156"/>
    </location>
</feature>
<dbReference type="InterPro" id="IPR024548">
    <property type="entry name" value="Cu2_monoox_C"/>
</dbReference>
<gene>
    <name evidence="18" type="ORF">RN001_016335</name>
</gene>
<keyword evidence="6" id="KW-0732">Signal</keyword>
<evidence type="ECO:0000256" key="14">
    <source>
        <dbReference type="PIRSR" id="PIRSR600720-3"/>
    </source>
</evidence>
<evidence type="ECO:0000256" key="11">
    <source>
        <dbReference type="ARBA" id="ARBA00023180"/>
    </source>
</evidence>
<dbReference type="GO" id="GO:0004504">
    <property type="term" value="F:peptidylglycine monooxygenase activity"/>
    <property type="evidence" value="ECO:0007669"/>
    <property type="project" value="UniProtKB-EC"/>
</dbReference>
<evidence type="ECO:0000259" key="16">
    <source>
        <dbReference type="Pfam" id="PF01082"/>
    </source>
</evidence>
<dbReference type="SUPFAM" id="SSF49742">
    <property type="entry name" value="PHM/PNGase F"/>
    <property type="match status" value="2"/>
</dbReference>
<comment type="caution">
    <text evidence="18">The sequence shown here is derived from an EMBL/GenBank/DDBJ whole genome shotgun (WGS) entry which is preliminary data.</text>
</comment>
<keyword evidence="4" id="KW-0964">Secreted</keyword>
<protein>
    <recommendedName>
        <fullName evidence="3">peptidylglycine monooxygenase</fullName>
        <ecNumber evidence="3">1.14.17.3</ecNumber>
    </recommendedName>
</protein>
<feature type="disulfide bond" evidence="14">
    <location>
        <begin position="46"/>
        <end position="91"/>
    </location>
</feature>
<dbReference type="EC" id="1.14.17.3" evidence="3"/>
<evidence type="ECO:0000256" key="1">
    <source>
        <dbReference type="ARBA" id="ARBA00004613"/>
    </source>
</evidence>
<keyword evidence="10 14" id="KW-1015">Disulfide bond</keyword>
<evidence type="ECO:0000259" key="17">
    <source>
        <dbReference type="Pfam" id="PF03712"/>
    </source>
</evidence>
<dbReference type="Proteomes" id="UP001353858">
    <property type="component" value="Unassembled WGS sequence"/>
</dbReference>
<dbReference type="GO" id="GO:0016020">
    <property type="term" value="C:membrane"/>
    <property type="evidence" value="ECO:0007669"/>
    <property type="project" value="InterPro"/>
</dbReference>
<comment type="subcellular location">
    <subcellularLocation>
        <location evidence="1">Secreted</location>
    </subcellularLocation>
</comment>
<dbReference type="InterPro" id="IPR000720">
    <property type="entry name" value="PHM/PAL"/>
</dbReference>
<evidence type="ECO:0000256" key="2">
    <source>
        <dbReference type="ARBA" id="ARBA00010676"/>
    </source>
</evidence>
<comment type="catalytic activity">
    <reaction evidence="12">
        <text>a [peptide]-C-terminal glycine + 2 L-ascorbate + O2 = a [peptide]-C-terminal (2S)-2-hydroxyglycine + 2 monodehydro-L-ascorbate radical + H2O</text>
        <dbReference type="Rhea" id="RHEA:21452"/>
        <dbReference type="Rhea" id="RHEA-COMP:13486"/>
        <dbReference type="Rhea" id="RHEA-COMP:15321"/>
        <dbReference type="ChEBI" id="CHEBI:15377"/>
        <dbReference type="ChEBI" id="CHEBI:15379"/>
        <dbReference type="ChEBI" id="CHEBI:38290"/>
        <dbReference type="ChEBI" id="CHEBI:59513"/>
        <dbReference type="ChEBI" id="CHEBI:137000"/>
        <dbReference type="ChEBI" id="CHEBI:142768"/>
        <dbReference type="EC" id="1.14.17.3"/>
    </reaction>
</comment>
<evidence type="ECO:0000256" key="3">
    <source>
        <dbReference type="ARBA" id="ARBA00012689"/>
    </source>
</evidence>
<feature type="disulfide bond" evidence="14">
    <location>
        <begin position="203"/>
        <end position="315"/>
    </location>
</feature>
<feature type="binding site" evidence="13">
    <location>
        <position position="219"/>
    </location>
    <ligand>
        <name>Cu(2+)</name>
        <dbReference type="ChEBI" id="CHEBI:29036"/>
        <label>1</label>
        <note>catalytic</note>
    </ligand>
</feature>
<keyword evidence="11" id="KW-0325">Glycoprotein</keyword>
<name>A0AAN7P1L4_9COLE</name>
<feature type="transmembrane region" description="Helical" evidence="15">
    <location>
        <begin position="6"/>
        <end position="24"/>
    </location>
</feature>
<evidence type="ECO:0000256" key="5">
    <source>
        <dbReference type="ARBA" id="ARBA00022723"/>
    </source>
</evidence>
<dbReference type="Gene3D" id="2.60.120.230">
    <property type="match status" value="1"/>
</dbReference>
<evidence type="ECO:0000256" key="10">
    <source>
        <dbReference type="ARBA" id="ARBA00023157"/>
    </source>
</evidence>
<dbReference type="Pfam" id="PF01082">
    <property type="entry name" value="Cu2_monooxygen"/>
    <property type="match status" value="1"/>
</dbReference>
<feature type="binding site" evidence="13">
    <location>
        <position position="150"/>
    </location>
    <ligand>
        <name>Cu(2+)</name>
        <dbReference type="ChEBI" id="CHEBI:29036"/>
        <label>1</label>
        <note>catalytic</note>
    </ligand>
</feature>
<feature type="binding site" evidence="13">
    <location>
        <position position="295"/>
    </location>
    <ligand>
        <name>Cu(2+)</name>
        <dbReference type="ChEBI" id="CHEBI:29036"/>
        <label>1</label>
        <note>catalytic</note>
    </ligand>
</feature>
<dbReference type="GO" id="GO:0005576">
    <property type="term" value="C:extracellular region"/>
    <property type="evidence" value="ECO:0007669"/>
    <property type="project" value="UniProtKB-SubCell"/>
</dbReference>
<keyword evidence="8 13" id="KW-0186">Copper</keyword>
<feature type="binding site" evidence="13">
    <location>
        <position position="72"/>
    </location>
    <ligand>
        <name>Cu(2+)</name>
        <dbReference type="ChEBI" id="CHEBI:29036"/>
        <label>1</label>
        <note>catalytic</note>
    </ligand>
</feature>
<comment type="similarity">
    <text evidence="2">Belongs to the copper type II ascorbate-dependent monooxygenase family.</text>
</comment>
<evidence type="ECO:0000313" key="18">
    <source>
        <dbReference type="EMBL" id="KAK4872211.1"/>
    </source>
</evidence>
<dbReference type="InterPro" id="IPR000323">
    <property type="entry name" value="Cu2_ascorb_mOase_N"/>
</dbReference>
<reference evidence="19" key="1">
    <citation type="submission" date="2023-01" db="EMBL/GenBank/DDBJ databases">
        <title>Key to firefly adult light organ development and bioluminescence: homeobox transcription factors regulate luciferase expression and transportation to peroxisome.</title>
        <authorList>
            <person name="Fu X."/>
        </authorList>
    </citation>
    <scope>NUCLEOTIDE SEQUENCE [LARGE SCALE GENOMIC DNA]</scope>
</reference>
<organism evidence="18 19">
    <name type="scientific">Aquatica leii</name>
    <dbReference type="NCBI Taxonomy" id="1421715"/>
    <lineage>
        <taxon>Eukaryota</taxon>
        <taxon>Metazoa</taxon>
        <taxon>Ecdysozoa</taxon>
        <taxon>Arthropoda</taxon>
        <taxon>Hexapoda</taxon>
        <taxon>Insecta</taxon>
        <taxon>Pterygota</taxon>
        <taxon>Neoptera</taxon>
        <taxon>Endopterygota</taxon>
        <taxon>Coleoptera</taxon>
        <taxon>Polyphaga</taxon>
        <taxon>Elateriformia</taxon>
        <taxon>Elateroidea</taxon>
        <taxon>Lampyridae</taxon>
        <taxon>Luciolinae</taxon>
        <taxon>Aquatica</taxon>
    </lineage>
</organism>
<keyword evidence="5 13" id="KW-0479">Metal-binding</keyword>
<keyword evidence="9" id="KW-0503">Monooxygenase</keyword>
<dbReference type="Pfam" id="PF03712">
    <property type="entry name" value="Cu2_monoox_C"/>
    <property type="match status" value="1"/>
</dbReference>
<evidence type="ECO:0000256" key="6">
    <source>
        <dbReference type="ARBA" id="ARBA00022729"/>
    </source>
</evidence>
<sequence length="342" mass="38855">MENTVHMLRIFLILVVFVPIIICVQVKKYPLLMPNVHPNHDELYLCSPIKVVPKKSFYIVGFEPNATMETAHHMLLYGCTTPGSNQPYWNCGEMADSQLDSSIPRASPCGSGSHVLYAWARNAKKFELPDDVGFQIGQDTQIQYLVLQVHYAHTGKFKDGSTDDSGIFLLYTEKPRKKLAGVILLGTGGAIPPNSVTHMETDCRVYENKTIYPFAYRTHTHGLGKVVAGYKIREDENKQHHWTLLGKRDPLTAQMFYPVFNKDPIFPGDVLAARCTMQSNRLTYTHVGATNMDEMCNFYLMYYVKTGTPLDMKYCFTQGPPYFYWDTDNHLNNIPDKDASTL</sequence>
<keyword evidence="15" id="KW-0812">Transmembrane</keyword>
<dbReference type="PRINTS" id="PR00790">
    <property type="entry name" value="PAMONOXGNASE"/>
</dbReference>
<keyword evidence="19" id="KW-1185">Reference proteome</keyword>
<dbReference type="PANTHER" id="PTHR10680">
    <property type="entry name" value="PEPTIDYL-GLYCINE ALPHA-AMIDATING MONOOXYGENASE"/>
    <property type="match status" value="1"/>
</dbReference>
<feature type="disulfide bond" evidence="14">
    <location>
        <begin position="275"/>
        <end position="296"/>
    </location>
</feature>
<dbReference type="PANTHER" id="PTHR10680:SF14">
    <property type="entry name" value="PEPTIDYL-GLYCINE ALPHA-AMIDATING MONOOXYGENASE"/>
    <property type="match status" value="1"/>
</dbReference>
<proteinExistence type="inferred from homology"/>
<dbReference type="Gene3D" id="2.60.120.310">
    <property type="entry name" value="Copper type II, ascorbate-dependent monooxygenase, N-terminal domain"/>
    <property type="match status" value="1"/>
</dbReference>
<feature type="disulfide bond" evidence="14">
    <location>
        <begin position="79"/>
        <end position="109"/>
    </location>
</feature>
<evidence type="ECO:0000256" key="8">
    <source>
        <dbReference type="ARBA" id="ARBA00023008"/>
    </source>
</evidence>
<evidence type="ECO:0000256" key="9">
    <source>
        <dbReference type="ARBA" id="ARBA00023033"/>
    </source>
</evidence>
<dbReference type="InterPro" id="IPR036939">
    <property type="entry name" value="Cu2_ascorb_mOase_N_sf"/>
</dbReference>
<evidence type="ECO:0000256" key="13">
    <source>
        <dbReference type="PIRSR" id="PIRSR600720-2"/>
    </source>
</evidence>
<evidence type="ECO:0000313" key="19">
    <source>
        <dbReference type="Proteomes" id="UP001353858"/>
    </source>
</evidence>
<evidence type="ECO:0000256" key="15">
    <source>
        <dbReference type="SAM" id="Phobius"/>
    </source>
</evidence>
<dbReference type="FunFam" id="2.60.120.310:FF:000005">
    <property type="entry name" value="Peptidylglycine alpha-hydroxylating monooxygenase"/>
    <property type="match status" value="1"/>
</dbReference>
<dbReference type="InterPro" id="IPR014784">
    <property type="entry name" value="Cu2_ascorb_mOase-like_C"/>
</dbReference>
<comment type="cofactor">
    <cofactor evidence="13">
        <name>Cu(2+)</name>
        <dbReference type="ChEBI" id="CHEBI:29036"/>
    </cofactor>
    <text evidence="13">Binds 2 Cu(2+) ions per subunit.</text>
</comment>
<accession>A0AAN7P1L4</accession>
<evidence type="ECO:0000256" key="4">
    <source>
        <dbReference type="ARBA" id="ARBA00022525"/>
    </source>
</evidence>
<feature type="domain" description="Copper type II ascorbate-dependent monooxygenase C-terminal" evidence="17">
    <location>
        <begin position="179"/>
        <end position="326"/>
    </location>
</feature>
<keyword evidence="15" id="KW-0472">Membrane</keyword>
<dbReference type="InterPro" id="IPR008977">
    <property type="entry name" value="PHM/PNGase_F_dom_sf"/>
</dbReference>
<feature type="binding site" evidence="13">
    <location>
        <position position="221"/>
    </location>
    <ligand>
        <name>Cu(2+)</name>
        <dbReference type="ChEBI" id="CHEBI:29036"/>
        <label>1</label>
        <note>catalytic</note>
    </ligand>
</feature>
<dbReference type="GO" id="GO:0006518">
    <property type="term" value="P:peptide metabolic process"/>
    <property type="evidence" value="ECO:0007669"/>
    <property type="project" value="InterPro"/>
</dbReference>
<keyword evidence="15" id="KW-1133">Transmembrane helix</keyword>